<feature type="transmembrane region" description="Helical" evidence="1">
    <location>
        <begin position="49"/>
        <end position="70"/>
    </location>
</feature>
<feature type="transmembrane region" description="Helical" evidence="1">
    <location>
        <begin position="76"/>
        <end position="102"/>
    </location>
</feature>
<sequence>MPRQEEIERMIRLAILEKENGREVKQIRESYKSDYIGIPMVKNGLRISAVFLAVLGLWAVCRTDFILAVATGGQAGLLGIGILTAYLTVLLVTLLITGLAAVSRYHRSLELALEYEENLARLQEIRGTAP</sequence>
<proteinExistence type="predicted"/>
<evidence type="ECO:0000256" key="1">
    <source>
        <dbReference type="SAM" id="Phobius"/>
    </source>
</evidence>
<evidence type="ECO:0000313" key="3">
    <source>
        <dbReference type="Proteomes" id="UP000886889"/>
    </source>
</evidence>
<reference evidence="2" key="2">
    <citation type="journal article" date="2021" name="PeerJ">
        <title>Extensive microbial diversity within the chicken gut microbiome revealed by metagenomics and culture.</title>
        <authorList>
            <person name="Gilroy R."/>
            <person name="Ravi A."/>
            <person name="Getino M."/>
            <person name="Pursley I."/>
            <person name="Horton D.L."/>
            <person name="Alikhan N.F."/>
            <person name="Baker D."/>
            <person name="Gharbi K."/>
            <person name="Hall N."/>
            <person name="Watson M."/>
            <person name="Adriaenssens E.M."/>
            <person name="Foster-Nyarko E."/>
            <person name="Jarju S."/>
            <person name="Secka A."/>
            <person name="Antonio M."/>
            <person name="Oren A."/>
            <person name="Chaudhuri R.R."/>
            <person name="La Ragione R."/>
            <person name="Hildebrand F."/>
            <person name="Pallen M.J."/>
        </authorList>
    </citation>
    <scope>NUCLEOTIDE SEQUENCE</scope>
    <source>
        <strain evidence="2">ChiBcec6-7307</strain>
    </source>
</reference>
<dbReference type="AlphaFoldDB" id="A0A9D1NZS1"/>
<name>A0A9D1NZS1_9FIRM</name>
<dbReference type="Proteomes" id="UP000886889">
    <property type="component" value="Unassembled WGS sequence"/>
</dbReference>
<keyword evidence="1" id="KW-0472">Membrane</keyword>
<keyword evidence="1" id="KW-0812">Transmembrane</keyword>
<reference evidence="2" key="1">
    <citation type="submission" date="2020-10" db="EMBL/GenBank/DDBJ databases">
        <authorList>
            <person name="Gilroy R."/>
        </authorList>
    </citation>
    <scope>NUCLEOTIDE SEQUENCE</scope>
    <source>
        <strain evidence="2">ChiBcec6-7307</strain>
    </source>
</reference>
<gene>
    <name evidence="2" type="ORF">IAC80_04330</name>
</gene>
<protein>
    <submittedName>
        <fullName evidence="2">Uncharacterized protein</fullName>
    </submittedName>
</protein>
<comment type="caution">
    <text evidence="2">The sequence shown here is derived from an EMBL/GenBank/DDBJ whole genome shotgun (WGS) entry which is preliminary data.</text>
</comment>
<dbReference type="EMBL" id="DVOS01000039">
    <property type="protein sequence ID" value="HIV23149.1"/>
    <property type="molecule type" value="Genomic_DNA"/>
</dbReference>
<evidence type="ECO:0000313" key="2">
    <source>
        <dbReference type="EMBL" id="HIV23149.1"/>
    </source>
</evidence>
<keyword evidence="1" id="KW-1133">Transmembrane helix</keyword>
<organism evidence="2 3">
    <name type="scientific">Candidatus Merdiplasma excrementigallinarum</name>
    <dbReference type="NCBI Taxonomy" id="2840864"/>
    <lineage>
        <taxon>Bacteria</taxon>
        <taxon>Bacillati</taxon>
        <taxon>Bacillota</taxon>
        <taxon>Clostridia</taxon>
        <taxon>Lachnospirales</taxon>
        <taxon>Lachnospiraceae</taxon>
        <taxon>Lachnospiraceae incertae sedis</taxon>
        <taxon>Candidatus Merdiplasma</taxon>
    </lineage>
</organism>
<accession>A0A9D1NZS1</accession>